<dbReference type="SMART" id="SM00320">
    <property type="entry name" value="WD40"/>
    <property type="match status" value="7"/>
</dbReference>
<keyword evidence="5 9" id="KW-0175">Coiled coil</keyword>
<dbReference type="Gene3D" id="2.130.10.10">
    <property type="entry name" value="YVTN repeat-like/Quinoprotein amine dehydrogenase"/>
    <property type="match status" value="2"/>
</dbReference>
<evidence type="ECO:0000256" key="4">
    <source>
        <dbReference type="ARBA" id="ARBA00022737"/>
    </source>
</evidence>
<dbReference type="PANTHER" id="PTHR14885">
    <property type="entry name" value="CILIA- AND FLAGELLA-ASSOCIATED PROTEIN 43-RELATED"/>
    <property type="match status" value="1"/>
</dbReference>
<dbReference type="SUPFAM" id="SSF50993">
    <property type="entry name" value="Peptidase/esterase 'gauge' domain"/>
    <property type="match status" value="1"/>
</dbReference>
<feature type="coiled-coil region" evidence="9">
    <location>
        <begin position="1254"/>
        <end position="1304"/>
    </location>
</feature>
<feature type="coiled-coil region" evidence="9">
    <location>
        <begin position="1589"/>
        <end position="1616"/>
    </location>
</feature>
<keyword evidence="2" id="KW-0963">Cytoplasm</keyword>
<keyword evidence="4" id="KW-0677">Repeat</keyword>
<evidence type="ECO:0000256" key="6">
    <source>
        <dbReference type="ARBA" id="ARBA00023212"/>
    </source>
</evidence>
<feature type="coiled-coil region" evidence="9">
    <location>
        <begin position="1119"/>
        <end position="1146"/>
    </location>
</feature>
<name>A0AAJ6YLI3_9HYME</name>
<dbReference type="PROSITE" id="PS50082">
    <property type="entry name" value="WD_REPEATS_2"/>
    <property type="match status" value="1"/>
</dbReference>
<evidence type="ECO:0000256" key="7">
    <source>
        <dbReference type="ARBA" id="ARBA00023273"/>
    </source>
</evidence>
<dbReference type="RefSeq" id="XP_011500262.1">
    <property type="nucleotide sequence ID" value="XM_011501960.1"/>
</dbReference>
<evidence type="ECO:0000256" key="3">
    <source>
        <dbReference type="ARBA" id="ARBA00022574"/>
    </source>
</evidence>
<keyword evidence="6" id="KW-0206">Cytoskeleton</keyword>
<dbReference type="PROSITE" id="PS50294">
    <property type="entry name" value="WD_REPEATS_REGION"/>
    <property type="match status" value="1"/>
</dbReference>
<evidence type="ECO:0000256" key="1">
    <source>
        <dbReference type="ARBA" id="ARBA00004430"/>
    </source>
</evidence>
<dbReference type="KEGG" id="csol:105364098"/>
<feature type="region of interest" description="Disordered" evidence="10">
    <location>
        <begin position="1412"/>
        <end position="1439"/>
    </location>
</feature>
<dbReference type="GeneID" id="105364098"/>
<evidence type="ECO:0000256" key="9">
    <source>
        <dbReference type="SAM" id="Coils"/>
    </source>
</evidence>
<evidence type="ECO:0000256" key="10">
    <source>
        <dbReference type="SAM" id="MobiDB-lite"/>
    </source>
</evidence>
<evidence type="ECO:0000256" key="5">
    <source>
        <dbReference type="ARBA" id="ARBA00023054"/>
    </source>
</evidence>
<feature type="coiled-coil region" evidence="9">
    <location>
        <begin position="603"/>
        <end position="632"/>
    </location>
</feature>
<dbReference type="Proteomes" id="UP000695007">
    <property type="component" value="Unplaced"/>
</dbReference>
<evidence type="ECO:0000256" key="8">
    <source>
        <dbReference type="PROSITE-ProRule" id="PRU00221"/>
    </source>
</evidence>
<dbReference type="InterPro" id="IPR015943">
    <property type="entry name" value="WD40/YVTN_repeat-like_dom_sf"/>
</dbReference>
<reference evidence="12" key="1">
    <citation type="submission" date="2025-08" db="UniProtKB">
        <authorList>
            <consortium name="RefSeq"/>
        </authorList>
    </citation>
    <scope>IDENTIFICATION</scope>
</reference>
<proteinExistence type="predicted"/>
<sequence length="1994" mass="231220">MEEDDNTSWQNEDNESTSVTSVSIAYHSEDFISKPRLSENGTVPFNILEFIHSFGYDCRKRFNLCVADPNTLIFASGNLIHFFNIENNIITFRRCSTGGGIGDITKNSVFNHIAIGENGVNPPLIIYEWPSMEIVTVLHKGTTCSYSTIRYSPDGLRLVSQGGDPDYLITIWDWQRSTVVLQCKSHGQDVFNVVFSHTLHGHMTTCGSGHIKCWKMSETFTGLKLQGELGRFGKTEISDIVSVYPMPDEKIISGCEWGNILVWAEGLIKIEVSRKNKKPCHDGYVSQFEYVNGELISIGTDGRICVWYYETIDIAMPSETSNILEIEPIYEFQISSNEKSDYLNSAMLMQILKQDQNDPDNGIWYAQDGSGGIWLLHLLEDMHQLKYAKQLFYCHADSVLDMDTSDWGPYIVTIGQDSYLHLYNYHERTLILRHRFNELASHVIWLPCSVGPTGSIIICAFNSGVIRIFNLALFDFENNDAANVKLIQALKPHTMKITCMSINPNNKLLATAGEDNIVFVFNIKVEESRPNLIPIGYIEIPSHVTFMTWKPDYATTLFMGCLYGDCIEVTLPEEPQTYTTKSYKLVECNLIIFKFQSVKSFIIREQVREIAEKEKQQKLAEKKEELRIMREENPGIDIDEELFLEEGIKEDFSLPDIYIPEVPNAVLLAMYTTRNSILLSMAGYDAGFMYEYTNPEPNNKTVHINSYLIDDGNDDEIRSFLYFQNRKYVIFGMEHGEIRVCKVNPENVTDFSNYWVLPMHDNFNGIISSICLSYDQTTLITCGHDGNIFSYYINDDSPAPEIDIPVVKPASELFVTDVADIEDLDYLSLEDEIVLIEKNRILANAKENKTKTYAMLHELNEKYNSVLKKNNALPLSQRLTDEELQLDPRVIQNLNVHLDNEMDLVYKKLEHNVEKHKLKLKKLMDHFIEPITCLPFAVQKILKPDTMVHSLRELKLTEAYLIDRQYIPKEEESIAVHKTETLDFQSEIDATKFSRSVMNEELYNDKGAMITESFLKDLSPRTIQFHLTDEINQLLKKYRCLKKKLKEEEEEWKVLEAQKPNLTAMNPEDESVIEHVKRTIGDFKLKSSLNFDNMSLNFPTISSKSVQIIDYRRKIHFRRENFNNRLKDLRTKKIELRAEVKKLTIILNNIHLEIPENAQKPVPNLPEIDEDVEFPEHNLKLETYVLMEDRVKETKMKKQTNISALPVHDMDEEYEVLLLDPLQSESTQNGINYNTNAKIRAVRNTVPANVLAAIEEAEKVDSKLEREMKRARVVKKIYEQDQILNHVYKSYKSFDKELDKLEKERFEIVYETIYVNLFILTIHQELIVLRKFEKMEMELNEIINSNQKAKIKEVSCINNFISKVEDKTFKISKIQEKINENSTRYINSIKNNKYYRFLKKICQKKYKTHSAEADASSESESSMSISSSDDDMGKDSDASDNLETIHLDENICPPECNRQLYDEAFILREMRYEMESRIHSKQSLINNWKQKIDVHRKRLKMIDVELQENRDKLQLLLTDKQNQLNDIDITVILKLHQLQCFTEGDKPENIQNCIIFDKNRLSQLYARVGQLENETAEQMTKYKNDKIHLRKIKVSCELMKEEIDKLKRKIKKKMQQKFGQQISLVTLYEAVLRRLIDDIKANTSSLVKFYDNKIKSIKNEYTKKLEVLKDLIKDNTEKLSILTVLEEELLKLRKTLNVKLMSEEEINKLELEYKSELGKLKRILKEQEKHMDCVSRDIIFLSNKSKHLLPIEELKLDIDKENRRAASPLLDGEEQDLINHAGILSRGEMSVSKSSDSSIDDNSEYKKVIAVRHMLSHITAIKETDTTETIDQMLTEVTDNLNDIKTREEKLERDDNEIIEISDEEEGCSEISSKDDIDDLADITNKYINKNVESMEGSFVQEIEPDIRNRLDELFLNIGIEDNSGEISHNLIHKLRVTEDIDCAINYILDKLPSDIDDEKRSTYCKRIKPFLINIMKLIEIKNFEAIENQEGDF</sequence>
<keyword evidence="11" id="KW-1185">Reference proteome</keyword>
<evidence type="ECO:0000313" key="11">
    <source>
        <dbReference type="Proteomes" id="UP000695007"/>
    </source>
</evidence>
<dbReference type="SUPFAM" id="SSF50978">
    <property type="entry name" value="WD40 repeat-like"/>
    <property type="match status" value="2"/>
</dbReference>
<dbReference type="Pfam" id="PF00400">
    <property type="entry name" value="WD40"/>
    <property type="match status" value="2"/>
</dbReference>
<evidence type="ECO:0000313" key="12">
    <source>
        <dbReference type="RefSeq" id="XP_011500262.1"/>
    </source>
</evidence>
<organism evidence="11 12">
    <name type="scientific">Ceratosolen solmsi marchali</name>
    <dbReference type="NCBI Taxonomy" id="326594"/>
    <lineage>
        <taxon>Eukaryota</taxon>
        <taxon>Metazoa</taxon>
        <taxon>Ecdysozoa</taxon>
        <taxon>Arthropoda</taxon>
        <taxon>Hexapoda</taxon>
        <taxon>Insecta</taxon>
        <taxon>Pterygota</taxon>
        <taxon>Neoptera</taxon>
        <taxon>Endopterygota</taxon>
        <taxon>Hymenoptera</taxon>
        <taxon>Apocrita</taxon>
        <taxon>Proctotrupomorpha</taxon>
        <taxon>Chalcidoidea</taxon>
        <taxon>Agaonidae</taxon>
        <taxon>Agaoninae</taxon>
        <taxon>Ceratosolen</taxon>
    </lineage>
</organism>
<comment type="subcellular location">
    <subcellularLocation>
        <location evidence="1">Cytoplasm</location>
        <location evidence="1">Cytoskeleton</location>
        <location evidence="1">Cilium axoneme</location>
    </subcellularLocation>
</comment>
<feature type="coiled-coil region" evidence="9">
    <location>
        <begin position="1028"/>
        <end position="1058"/>
    </location>
</feature>
<dbReference type="PANTHER" id="PTHR14885:SF3">
    <property type="entry name" value="CILIA- AND FLAGELLA-ASSOCIATED PROTEIN 44"/>
    <property type="match status" value="1"/>
</dbReference>
<keyword evidence="3 8" id="KW-0853">WD repeat</keyword>
<keyword evidence="7" id="KW-0966">Cell projection</keyword>
<dbReference type="InterPro" id="IPR001680">
    <property type="entry name" value="WD40_rpt"/>
</dbReference>
<evidence type="ECO:0000256" key="2">
    <source>
        <dbReference type="ARBA" id="ARBA00022490"/>
    </source>
</evidence>
<protein>
    <submittedName>
        <fullName evidence="12">Uncharacterized protein LOC105364098</fullName>
    </submittedName>
</protein>
<dbReference type="GO" id="GO:0005930">
    <property type="term" value="C:axoneme"/>
    <property type="evidence" value="ECO:0007669"/>
    <property type="project" value="UniProtKB-SubCell"/>
</dbReference>
<dbReference type="GO" id="GO:0003341">
    <property type="term" value="P:cilium movement"/>
    <property type="evidence" value="ECO:0007669"/>
    <property type="project" value="UniProtKB-ARBA"/>
</dbReference>
<accession>A0AAJ6YLI3</accession>
<dbReference type="InterPro" id="IPR036322">
    <property type="entry name" value="WD40_repeat_dom_sf"/>
</dbReference>
<feature type="repeat" description="WD" evidence="8">
    <location>
        <begin position="490"/>
        <end position="531"/>
    </location>
</feature>
<gene>
    <name evidence="12" type="primary">LOC105364098</name>
</gene>
<feature type="compositionally biased region" description="Low complexity" evidence="10">
    <location>
        <begin position="1413"/>
        <end position="1427"/>
    </location>
</feature>